<proteinExistence type="predicted"/>
<dbReference type="AlphaFoldDB" id="A0A0F9JML9"/>
<comment type="caution">
    <text evidence="1">The sequence shown here is derived from an EMBL/GenBank/DDBJ whole genome shotgun (WGS) entry which is preliminary data.</text>
</comment>
<dbReference type="EMBL" id="LAZR01009735">
    <property type="protein sequence ID" value="KKM70878.1"/>
    <property type="molecule type" value="Genomic_DNA"/>
</dbReference>
<organism evidence="1">
    <name type="scientific">marine sediment metagenome</name>
    <dbReference type="NCBI Taxonomy" id="412755"/>
    <lineage>
        <taxon>unclassified sequences</taxon>
        <taxon>metagenomes</taxon>
        <taxon>ecological metagenomes</taxon>
    </lineage>
</organism>
<gene>
    <name evidence="1" type="ORF">LCGC14_1436380</name>
</gene>
<name>A0A0F9JML9_9ZZZZ</name>
<sequence>MVYQFRGKISKGNWSLNPGQPFDAFVAGKSDGNYYLELHKDKGAPKTSPQQGYYYGVVVPHTLKALKEQGNEDVVLTIGKGFKHLPLMKENIDQLLKGLWARDTDNKVKSKADFSLDEYSELIDISIQWVAKYLSYVIPPPDINWRQNE</sequence>
<evidence type="ECO:0000313" key="1">
    <source>
        <dbReference type="EMBL" id="KKM70878.1"/>
    </source>
</evidence>
<accession>A0A0F9JML9</accession>
<protein>
    <submittedName>
        <fullName evidence="1">Uncharacterized protein</fullName>
    </submittedName>
</protein>
<reference evidence="1" key="1">
    <citation type="journal article" date="2015" name="Nature">
        <title>Complex archaea that bridge the gap between prokaryotes and eukaryotes.</title>
        <authorList>
            <person name="Spang A."/>
            <person name="Saw J.H."/>
            <person name="Jorgensen S.L."/>
            <person name="Zaremba-Niedzwiedzka K."/>
            <person name="Martijn J."/>
            <person name="Lind A.E."/>
            <person name="van Eijk R."/>
            <person name="Schleper C."/>
            <person name="Guy L."/>
            <person name="Ettema T.J."/>
        </authorList>
    </citation>
    <scope>NUCLEOTIDE SEQUENCE</scope>
</reference>